<name>A0A2J8WDV2_PONAB</name>
<dbReference type="AlphaFoldDB" id="A0A2J8WDV2"/>
<protein>
    <submittedName>
        <fullName evidence="1">MTMR14 isoform 11</fullName>
    </submittedName>
</protein>
<comment type="caution">
    <text evidence="1">The sequence shown here is derived from an EMBL/GenBank/DDBJ whole genome shotgun (WGS) entry which is preliminary data.</text>
</comment>
<reference evidence="1" key="1">
    <citation type="submission" date="2017-12" db="EMBL/GenBank/DDBJ databases">
        <title>High-resolution comparative analysis of great ape genomes.</title>
        <authorList>
            <person name="Pollen A."/>
            <person name="Hastie A."/>
            <person name="Hormozdiari F."/>
            <person name="Dougherty M."/>
            <person name="Liu R."/>
            <person name="Chaisson M."/>
            <person name="Hoppe E."/>
            <person name="Hill C."/>
            <person name="Pang A."/>
            <person name="Hillier L."/>
            <person name="Baker C."/>
            <person name="Armstrong J."/>
            <person name="Shendure J."/>
            <person name="Paten B."/>
            <person name="Wilson R."/>
            <person name="Chao H."/>
            <person name="Schneider V."/>
            <person name="Ventura M."/>
            <person name="Kronenberg Z."/>
            <person name="Murali S."/>
            <person name="Gordon D."/>
            <person name="Cantsilieris S."/>
            <person name="Munson K."/>
            <person name="Nelson B."/>
            <person name="Raja A."/>
            <person name="Underwood J."/>
            <person name="Diekhans M."/>
            <person name="Fiddes I."/>
            <person name="Haussler D."/>
            <person name="Eichler E."/>
        </authorList>
    </citation>
    <scope>NUCLEOTIDE SEQUENCE [LARGE SCALE GENOMIC DNA]</scope>
    <source>
        <strain evidence="1">Susie</strain>
    </source>
</reference>
<proteinExistence type="predicted"/>
<evidence type="ECO:0000313" key="1">
    <source>
        <dbReference type="EMBL" id="PNJ67948.1"/>
    </source>
</evidence>
<gene>
    <name evidence="1" type="ORF">CR201_G0011292</name>
</gene>
<organism evidence="1">
    <name type="scientific">Pongo abelii</name>
    <name type="common">Sumatran orangutan</name>
    <name type="synonym">Pongo pygmaeus abelii</name>
    <dbReference type="NCBI Taxonomy" id="9601"/>
    <lineage>
        <taxon>Eukaryota</taxon>
        <taxon>Metazoa</taxon>
        <taxon>Chordata</taxon>
        <taxon>Craniata</taxon>
        <taxon>Vertebrata</taxon>
        <taxon>Euteleostomi</taxon>
        <taxon>Mammalia</taxon>
        <taxon>Eutheria</taxon>
        <taxon>Euarchontoglires</taxon>
        <taxon>Primates</taxon>
        <taxon>Haplorrhini</taxon>
        <taxon>Catarrhini</taxon>
        <taxon>Hominidae</taxon>
        <taxon>Pongo</taxon>
    </lineage>
</organism>
<accession>A0A2J8WDV2</accession>
<sequence length="36" mass="3904">VSHCAWPETELALDIGEPVKEPLAGLTGKGLRVPYR</sequence>
<feature type="non-terminal residue" evidence="1">
    <location>
        <position position="1"/>
    </location>
</feature>
<dbReference type="EMBL" id="NDHI03003394">
    <property type="protein sequence ID" value="PNJ67948.1"/>
    <property type="molecule type" value="Genomic_DNA"/>
</dbReference>